<dbReference type="InterPro" id="IPR006594">
    <property type="entry name" value="LisH"/>
</dbReference>
<dbReference type="GO" id="GO:0000118">
    <property type="term" value="C:histone deacetylase complex"/>
    <property type="evidence" value="ECO:0007669"/>
    <property type="project" value="TreeGrafter"/>
</dbReference>
<sequence length="826" mass="86887">MRVHLSSDEVNLLVHRYLLENGFLHSAFAFSAEAAIPKNPFHVAHAEKLPPNALVTLLQKALLFIYIEYHTEDETGRPIPCEETFSFFKRHECWTRREASGDELSSLVGAGAALGADAARGAGDREPPLGTPRNANSFQLTQFAAKLREGAHQHAAATGNSGSSGGSGAPAPVPPLEPEGFAEDGGLGADRGASALRGRRGTSVAGGAGPRGKKRARAHYRGGPAGAAGGSGADTPDLLLSGSSQAAASLSVEVERKAASLGEAEGCAASSVAAESDGGGASNSALGAYSAVDVAEGQIYVGLPRHACEEKVAVKNFIRLLPGQDGDSGALSEWSPVDPCLIVTNFAAGSPWLYRLPSLEISGPGALAPWRELAGPRVAGALNPGSSAHWKSDGELVATGYESGDVLVWHPTEPVCVASLAVSRTSVICTAFSPDGHFLAAACADGAVVIWELRRRDKSAKKLREPVRAGEDRDGESGGKTPAADGAKKREHAEAADARDDFEFVRVHAYRHRGERLHARATPPSSMPERPARSLSCLCAARYPAPRQPRVALSLSLSLGGAGGAAPSLQTVTTPLACAARSAENEKKKVKREKEDSTGGAAASPRSKKGEEETELEVGALPAFPARSAEEEEEKSKNGAGVNATAELAESSEAEVASLRWNASGTLLAIVDSSPVVKLWQLDDPQAPLIELSAHTEPVIKAEWRDGGPNDTQEFLVTVAMDRQLLLWDLAFSKEAPTKSVAYNYPPTSLRISGDGSRLAVGTYDSVVHVYSLPSLTEVASIIDPHMVIPHITWRSTHDSIAYNVFNMGRTIVVMADEKAEDENAE</sequence>
<evidence type="ECO:0000256" key="4">
    <source>
        <dbReference type="ARBA" id="ARBA00023242"/>
    </source>
</evidence>
<feature type="region of interest" description="Disordered" evidence="6">
    <location>
        <begin position="148"/>
        <end position="236"/>
    </location>
</feature>
<dbReference type="InterPro" id="IPR001680">
    <property type="entry name" value="WD40_rpt"/>
</dbReference>
<evidence type="ECO:0000313" key="7">
    <source>
        <dbReference type="EMBL" id="PFH33912.1"/>
    </source>
</evidence>
<feature type="region of interest" description="Disordered" evidence="6">
    <location>
        <begin position="461"/>
        <end position="495"/>
    </location>
</feature>
<dbReference type="PROSITE" id="PS50896">
    <property type="entry name" value="LISH"/>
    <property type="match status" value="1"/>
</dbReference>
<keyword evidence="8" id="KW-1185">Reference proteome</keyword>
<dbReference type="RefSeq" id="XP_029217921.1">
    <property type="nucleotide sequence ID" value="XM_029365437.1"/>
</dbReference>
<dbReference type="InterPro" id="IPR045183">
    <property type="entry name" value="Ebi-like"/>
</dbReference>
<dbReference type="Pfam" id="PF08513">
    <property type="entry name" value="LisH"/>
    <property type="match status" value="1"/>
</dbReference>
<dbReference type="GO" id="GO:0003714">
    <property type="term" value="F:transcription corepressor activity"/>
    <property type="evidence" value="ECO:0007669"/>
    <property type="project" value="InterPro"/>
</dbReference>
<dbReference type="AlphaFoldDB" id="A0A2A9MEU8"/>
<proteinExistence type="predicted"/>
<dbReference type="SMART" id="SM00320">
    <property type="entry name" value="WD40"/>
    <property type="match status" value="5"/>
</dbReference>
<reference evidence="7 8" key="1">
    <citation type="submission" date="2017-09" db="EMBL/GenBank/DDBJ databases">
        <title>Genome sequencing of Besnoitia besnoiti strain Bb-Ger1.</title>
        <authorList>
            <person name="Schares G."/>
            <person name="Venepally P."/>
            <person name="Lorenzi H.A."/>
        </authorList>
    </citation>
    <scope>NUCLEOTIDE SEQUENCE [LARGE SCALE GENOMIC DNA]</scope>
    <source>
        <strain evidence="7 8">Bb-Ger1</strain>
    </source>
</reference>
<dbReference type="PANTHER" id="PTHR22846:SF2">
    <property type="entry name" value="F-BOX-LIKE_WD REPEAT-CONTAINING PROTEIN EBI"/>
    <property type="match status" value="1"/>
</dbReference>
<comment type="subcellular location">
    <subcellularLocation>
        <location evidence="1">Nucleus</location>
    </subcellularLocation>
</comment>
<feature type="compositionally biased region" description="Basic and acidic residues" evidence="6">
    <location>
        <begin position="486"/>
        <end position="495"/>
    </location>
</feature>
<dbReference type="EMBL" id="NWUJ01000007">
    <property type="protein sequence ID" value="PFH33912.1"/>
    <property type="molecule type" value="Genomic_DNA"/>
</dbReference>
<protein>
    <submittedName>
        <fullName evidence="7">Transducin beta-like protein TBL1</fullName>
    </submittedName>
</protein>
<dbReference type="InterPro" id="IPR015943">
    <property type="entry name" value="WD40/YVTN_repeat-like_dom_sf"/>
</dbReference>
<organism evidence="7 8">
    <name type="scientific">Besnoitia besnoiti</name>
    <name type="common">Apicomplexan protozoan</name>
    <dbReference type="NCBI Taxonomy" id="94643"/>
    <lineage>
        <taxon>Eukaryota</taxon>
        <taxon>Sar</taxon>
        <taxon>Alveolata</taxon>
        <taxon>Apicomplexa</taxon>
        <taxon>Conoidasida</taxon>
        <taxon>Coccidia</taxon>
        <taxon>Eucoccidiorida</taxon>
        <taxon>Eimeriorina</taxon>
        <taxon>Sarcocystidae</taxon>
        <taxon>Besnoitia</taxon>
    </lineage>
</organism>
<evidence type="ECO:0000256" key="5">
    <source>
        <dbReference type="PROSITE-ProRule" id="PRU00221"/>
    </source>
</evidence>
<dbReference type="OrthoDB" id="1367865at2759"/>
<keyword evidence="3" id="KW-0677">Repeat</keyword>
<dbReference type="Pfam" id="PF00400">
    <property type="entry name" value="WD40"/>
    <property type="match status" value="1"/>
</dbReference>
<evidence type="ECO:0000313" key="8">
    <source>
        <dbReference type="Proteomes" id="UP000224006"/>
    </source>
</evidence>
<comment type="caution">
    <text evidence="7">The sequence shown here is derived from an EMBL/GenBank/DDBJ whole genome shotgun (WGS) entry which is preliminary data.</text>
</comment>
<feature type="compositionally biased region" description="Basic residues" evidence="6">
    <location>
        <begin position="211"/>
        <end position="220"/>
    </location>
</feature>
<dbReference type="SMART" id="SM00667">
    <property type="entry name" value="LisH"/>
    <property type="match status" value="1"/>
</dbReference>
<dbReference type="STRING" id="94643.A0A2A9MEU8"/>
<keyword evidence="2 5" id="KW-0853">WD repeat</keyword>
<dbReference type="VEuPathDB" id="ToxoDB:BESB_070640"/>
<dbReference type="PROSITE" id="PS50082">
    <property type="entry name" value="WD_REPEATS_2"/>
    <property type="match status" value="1"/>
</dbReference>
<dbReference type="Proteomes" id="UP000224006">
    <property type="component" value="Unassembled WGS sequence"/>
</dbReference>
<evidence type="ECO:0000256" key="3">
    <source>
        <dbReference type="ARBA" id="ARBA00022737"/>
    </source>
</evidence>
<accession>A0A2A9MEU8</accession>
<dbReference type="InterPro" id="IPR019775">
    <property type="entry name" value="WD40_repeat_CS"/>
</dbReference>
<feature type="compositionally biased region" description="Basic and acidic residues" evidence="6">
    <location>
        <begin position="461"/>
        <end position="477"/>
    </location>
</feature>
<dbReference type="SUPFAM" id="SSF50978">
    <property type="entry name" value="WD40 repeat-like"/>
    <property type="match status" value="1"/>
</dbReference>
<name>A0A2A9MEU8_BESBE</name>
<dbReference type="Gene3D" id="1.20.960.30">
    <property type="match status" value="1"/>
</dbReference>
<dbReference type="PANTHER" id="PTHR22846">
    <property type="entry name" value="WD40 REPEAT PROTEIN"/>
    <property type="match status" value="1"/>
</dbReference>
<keyword evidence="4" id="KW-0539">Nucleus</keyword>
<dbReference type="Gene3D" id="2.130.10.10">
    <property type="entry name" value="YVTN repeat-like/Quinoprotein amine dehydrogenase"/>
    <property type="match status" value="2"/>
</dbReference>
<dbReference type="GO" id="GO:0006357">
    <property type="term" value="P:regulation of transcription by RNA polymerase II"/>
    <property type="evidence" value="ECO:0007669"/>
    <property type="project" value="TreeGrafter"/>
</dbReference>
<dbReference type="PROSITE" id="PS00678">
    <property type="entry name" value="WD_REPEATS_1"/>
    <property type="match status" value="2"/>
</dbReference>
<feature type="region of interest" description="Disordered" evidence="6">
    <location>
        <begin position="582"/>
        <end position="643"/>
    </location>
</feature>
<feature type="compositionally biased region" description="Basic and acidic residues" evidence="6">
    <location>
        <begin position="583"/>
        <end position="597"/>
    </location>
</feature>
<feature type="compositionally biased region" description="Gly residues" evidence="6">
    <location>
        <begin position="223"/>
        <end position="232"/>
    </location>
</feature>
<evidence type="ECO:0000256" key="2">
    <source>
        <dbReference type="ARBA" id="ARBA00022574"/>
    </source>
</evidence>
<dbReference type="GeneID" id="40311990"/>
<dbReference type="PROSITE" id="PS50294">
    <property type="entry name" value="WD_REPEATS_REGION"/>
    <property type="match status" value="1"/>
</dbReference>
<gene>
    <name evidence="7" type="ORF">BESB_070640</name>
</gene>
<feature type="repeat" description="WD" evidence="5">
    <location>
        <begin position="420"/>
        <end position="461"/>
    </location>
</feature>
<dbReference type="InterPro" id="IPR036322">
    <property type="entry name" value="WD40_repeat_dom_sf"/>
</dbReference>
<dbReference type="KEGG" id="bbes:BESB_070640"/>
<evidence type="ECO:0000256" key="6">
    <source>
        <dbReference type="SAM" id="MobiDB-lite"/>
    </source>
</evidence>
<evidence type="ECO:0000256" key="1">
    <source>
        <dbReference type="ARBA" id="ARBA00004123"/>
    </source>
</evidence>